<keyword evidence="2" id="KW-0472">Membrane</keyword>
<evidence type="ECO:0000256" key="1">
    <source>
        <dbReference type="SAM" id="Coils"/>
    </source>
</evidence>
<evidence type="ECO:0008006" key="4">
    <source>
        <dbReference type="Google" id="ProtNLM"/>
    </source>
</evidence>
<organism evidence="3">
    <name type="scientific">marine metagenome</name>
    <dbReference type="NCBI Taxonomy" id="408172"/>
    <lineage>
        <taxon>unclassified sequences</taxon>
        <taxon>metagenomes</taxon>
        <taxon>ecological metagenomes</taxon>
    </lineage>
</organism>
<proteinExistence type="predicted"/>
<dbReference type="Gene3D" id="1.10.287.130">
    <property type="match status" value="1"/>
</dbReference>
<feature type="non-terminal residue" evidence="3">
    <location>
        <position position="1"/>
    </location>
</feature>
<reference evidence="3" key="1">
    <citation type="submission" date="2018-05" db="EMBL/GenBank/DDBJ databases">
        <authorList>
            <person name="Lanie J.A."/>
            <person name="Ng W.-L."/>
            <person name="Kazmierczak K.M."/>
            <person name="Andrzejewski T.M."/>
            <person name="Davidsen T.M."/>
            <person name="Wayne K.J."/>
            <person name="Tettelin H."/>
            <person name="Glass J.I."/>
            <person name="Rusch D."/>
            <person name="Podicherti R."/>
            <person name="Tsui H.-C.T."/>
            <person name="Winkler M.E."/>
        </authorList>
    </citation>
    <scope>NUCLEOTIDE SEQUENCE</scope>
</reference>
<keyword evidence="1" id="KW-0175">Coiled coil</keyword>
<accession>A0A381ZM69</accession>
<keyword evidence="2" id="KW-1133">Transmembrane helix</keyword>
<evidence type="ECO:0000256" key="2">
    <source>
        <dbReference type="SAM" id="Phobius"/>
    </source>
</evidence>
<dbReference type="EMBL" id="UINC01021900">
    <property type="protein sequence ID" value="SVA90428.1"/>
    <property type="molecule type" value="Genomic_DNA"/>
</dbReference>
<gene>
    <name evidence="3" type="ORF">METZ01_LOCUS143282</name>
</gene>
<protein>
    <recommendedName>
        <fullName evidence="4">HAMP domain-containing protein</fullName>
    </recommendedName>
</protein>
<feature type="coiled-coil region" evidence="1">
    <location>
        <begin position="277"/>
        <end position="304"/>
    </location>
</feature>
<sequence>VKVRTYVIFLTLASLGGASILAFFGWWTFSGLQTATDQLRLETEKSGAASQEYSDIQVFLTSTRDALNSMDVYPKGFEGVFGVVRNNLVYSRAALGKITGQYARNYKPNTLNQLQKEISEFNIVLDQRESLGFSKKDRGLASIKRKEARTQLDGVAKKLEISLGWLEGEADLNMEKRKVKLKERGKDLDQRRKEAKIFSWIAVVFYFGITIFLAWWTYRSLAQPIQTLDKATSSSLDAGKPFILAETGPEEIRSLTSRLRGLVHGLEEQVTHRTQALHAKTHQLEQEMLQRKELETQLVHAQKMEAVGQLASGIAHEINSPSQFVNDNVMFLKDAVNELLAAVSGQGEIPDEKEL</sequence>
<keyword evidence="2" id="KW-0812">Transmembrane</keyword>
<feature type="transmembrane region" description="Helical" evidence="2">
    <location>
        <begin position="6"/>
        <end position="29"/>
    </location>
</feature>
<dbReference type="AlphaFoldDB" id="A0A381ZM69"/>
<name>A0A381ZM69_9ZZZZ</name>
<feature type="transmembrane region" description="Helical" evidence="2">
    <location>
        <begin position="197"/>
        <end position="218"/>
    </location>
</feature>
<feature type="non-terminal residue" evidence="3">
    <location>
        <position position="355"/>
    </location>
</feature>
<evidence type="ECO:0000313" key="3">
    <source>
        <dbReference type="EMBL" id="SVA90428.1"/>
    </source>
</evidence>